<comment type="subcellular location">
    <subcellularLocation>
        <location evidence="1">Nucleus</location>
    </subcellularLocation>
</comment>
<comment type="caution">
    <text evidence="3">The sequence shown here is derived from an EMBL/GenBank/DDBJ whole genome shotgun (WGS) entry which is preliminary data.</text>
</comment>
<dbReference type="PANTHER" id="PTHR37534:SF49">
    <property type="entry name" value="LYSINE BIOSYNTHESIS REGULATORY PROTEIN LYS14"/>
    <property type="match status" value="1"/>
</dbReference>
<accession>A0A3D8QYW6</accession>
<dbReference type="PANTHER" id="PTHR37534">
    <property type="entry name" value="TRANSCRIPTIONAL ACTIVATOR PROTEIN UGA3"/>
    <property type="match status" value="1"/>
</dbReference>
<dbReference type="Proteomes" id="UP000256328">
    <property type="component" value="Unassembled WGS sequence"/>
</dbReference>
<evidence type="ECO:0000313" key="4">
    <source>
        <dbReference type="Proteomes" id="UP000256328"/>
    </source>
</evidence>
<dbReference type="GO" id="GO:0005634">
    <property type="term" value="C:nucleus"/>
    <property type="evidence" value="ECO:0007669"/>
    <property type="project" value="UniProtKB-SubCell"/>
</dbReference>
<dbReference type="GO" id="GO:0045944">
    <property type="term" value="P:positive regulation of transcription by RNA polymerase II"/>
    <property type="evidence" value="ECO:0007669"/>
    <property type="project" value="TreeGrafter"/>
</dbReference>
<dbReference type="InterPro" id="IPR021858">
    <property type="entry name" value="Fun_TF"/>
</dbReference>
<dbReference type="Pfam" id="PF11951">
    <property type="entry name" value="Fungal_trans_2"/>
    <property type="match status" value="1"/>
</dbReference>
<reference evidence="3 4" key="1">
    <citation type="journal article" date="2018" name="IMA Fungus">
        <title>IMA Genome-F 9: Draft genome sequence of Annulohypoxylon stygium, Aspergillus mulundensis, Berkeleyomyces basicola (syn. Thielaviopsis basicola), Ceratocystis smalleyi, two Cercospora beticola strains, Coleophoma cylindrospora, Fusarium fracticaudum, Phialophora cf. hyalina, and Morchella septimelata.</title>
        <authorList>
            <person name="Wingfield B.D."/>
            <person name="Bills G.F."/>
            <person name="Dong Y."/>
            <person name="Huang W."/>
            <person name="Nel W.J."/>
            <person name="Swalarsk-Parry B.S."/>
            <person name="Vaghefi N."/>
            <person name="Wilken P.M."/>
            <person name="An Z."/>
            <person name="de Beer Z.W."/>
            <person name="De Vos L."/>
            <person name="Chen L."/>
            <person name="Duong T.A."/>
            <person name="Gao Y."/>
            <person name="Hammerbacher A."/>
            <person name="Kikkert J.R."/>
            <person name="Li Y."/>
            <person name="Li H."/>
            <person name="Li K."/>
            <person name="Li Q."/>
            <person name="Liu X."/>
            <person name="Ma X."/>
            <person name="Naidoo K."/>
            <person name="Pethybridge S.J."/>
            <person name="Sun J."/>
            <person name="Steenkamp E.T."/>
            <person name="van der Nest M.A."/>
            <person name="van Wyk S."/>
            <person name="Wingfield M.J."/>
            <person name="Xiong C."/>
            <person name="Yue Q."/>
            <person name="Zhang X."/>
        </authorList>
    </citation>
    <scope>NUCLEOTIDE SEQUENCE [LARGE SCALE GENOMIC DNA]</scope>
    <source>
        <strain evidence="3 4">BP5796</strain>
    </source>
</reference>
<evidence type="ECO:0000313" key="3">
    <source>
        <dbReference type="EMBL" id="RDW66979.1"/>
    </source>
</evidence>
<proteinExistence type="predicted"/>
<gene>
    <name evidence="3" type="ORF">BP5796_09728</name>
</gene>
<name>A0A3D8QYW6_9HELO</name>
<dbReference type="GO" id="GO:0000976">
    <property type="term" value="F:transcription cis-regulatory region binding"/>
    <property type="evidence" value="ECO:0007669"/>
    <property type="project" value="TreeGrafter"/>
</dbReference>
<sequence length="536" mass="60262">MSPDHNHALKRSPKGCWTCKREHLFRYYYSFAEAVQGERLAATSSFPNARTACELIETVKASDWKPAEIFNALQTSQRFGQVHFLNTTYQDMNYARGSEERRLSMPLPVVSSRPRKSLSYGFEHNLRERDGILLGYYHAKLSRMVTTVDDRLNGFRSILLPNALSEQTVSSQSLRQAILGLSAFHLWGHDAAVPYKLNAIRLLSISIQSAESNIQAQFATCMMLCVCDVFDSVDGSWYTHLAAAETLAKLLPNQADTSFQRSWLAYHTVLAKFSQSQKGCKTSIIPRLPVNDVARTIIIGSLGCSLQVLDCISCANDLLGLMDQSPTHNLPPQYATYPLTLLKIIEHVVQRPEIMEDSDSGKIDTERICKTAELYRLAALIHLRRSVLNICSESAESQVLVEKTLQIILELGICTSPWPMFIAACEVVSDEQRVRVLDALEKMQKERRIGNVDIMTEIVKKVWKKKDLGPWSGDWRELIEEVRLQKLQTTGAAASLHKAIGRKHKHNGATPYVKSLPRDSTGIETSGSFRAISRYS</sequence>
<keyword evidence="2" id="KW-0539">Nucleus</keyword>
<dbReference type="GO" id="GO:0003700">
    <property type="term" value="F:DNA-binding transcription factor activity"/>
    <property type="evidence" value="ECO:0007669"/>
    <property type="project" value="TreeGrafter"/>
</dbReference>
<protein>
    <submittedName>
        <fullName evidence="3">Uncharacterized protein</fullName>
    </submittedName>
</protein>
<evidence type="ECO:0000256" key="1">
    <source>
        <dbReference type="ARBA" id="ARBA00004123"/>
    </source>
</evidence>
<evidence type="ECO:0000256" key="2">
    <source>
        <dbReference type="ARBA" id="ARBA00023242"/>
    </source>
</evidence>
<dbReference type="AlphaFoldDB" id="A0A3D8QYW6"/>
<keyword evidence="4" id="KW-1185">Reference proteome</keyword>
<dbReference type="OrthoDB" id="5130013at2759"/>
<organism evidence="3 4">
    <name type="scientific">Coleophoma crateriformis</name>
    <dbReference type="NCBI Taxonomy" id="565419"/>
    <lineage>
        <taxon>Eukaryota</taxon>
        <taxon>Fungi</taxon>
        <taxon>Dikarya</taxon>
        <taxon>Ascomycota</taxon>
        <taxon>Pezizomycotina</taxon>
        <taxon>Leotiomycetes</taxon>
        <taxon>Helotiales</taxon>
        <taxon>Dermateaceae</taxon>
        <taxon>Coleophoma</taxon>
    </lineage>
</organism>
<dbReference type="EMBL" id="PDLN01000014">
    <property type="protein sequence ID" value="RDW66979.1"/>
    <property type="molecule type" value="Genomic_DNA"/>
</dbReference>